<dbReference type="InParanoid" id="A0A0V0QR00"/>
<feature type="coiled-coil region" evidence="1">
    <location>
        <begin position="264"/>
        <end position="364"/>
    </location>
</feature>
<reference evidence="2 3" key="1">
    <citation type="journal article" date="2015" name="Sci. Rep.">
        <title>Genome of the facultative scuticociliatosis pathogen Pseudocohnilembus persalinus provides insight into its virulence through horizontal gene transfer.</title>
        <authorList>
            <person name="Xiong J."/>
            <person name="Wang G."/>
            <person name="Cheng J."/>
            <person name="Tian M."/>
            <person name="Pan X."/>
            <person name="Warren A."/>
            <person name="Jiang C."/>
            <person name="Yuan D."/>
            <person name="Miao W."/>
        </authorList>
    </citation>
    <scope>NUCLEOTIDE SEQUENCE [LARGE SCALE GENOMIC DNA]</scope>
    <source>
        <strain evidence="2">36N120E</strain>
    </source>
</reference>
<evidence type="ECO:0000256" key="1">
    <source>
        <dbReference type="SAM" id="Coils"/>
    </source>
</evidence>
<proteinExistence type="predicted"/>
<protein>
    <submittedName>
        <fullName evidence="2">Uncharacterized protein</fullName>
    </submittedName>
</protein>
<comment type="caution">
    <text evidence="2">The sequence shown here is derived from an EMBL/GenBank/DDBJ whole genome shotgun (WGS) entry which is preliminary data.</text>
</comment>
<accession>A0A0V0QR00</accession>
<dbReference type="Proteomes" id="UP000054937">
    <property type="component" value="Unassembled WGS sequence"/>
</dbReference>
<evidence type="ECO:0000313" key="2">
    <source>
        <dbReference type="EMBL" id="KRX04678.1"/>
    </source>
</evidence>
<keyword evidence="1" id="KW-0175">Coiled coil</keyword>
<dbReference type="OrthoDB" id="71500at2759"/>
<dbReference type="EMBL" id="LDAU01000113">
    <property type="protein sequence ID" value="KRX04678.1"/>
    <property type="molecule type" value="Genomic_DNA"/>
</dbReference>
<gene>
    <name evidence="2" type="ORF">PPERSA_09470</name>
</gene>
<name>A0A0V0QR00_PSEPJ</name>
<keyword evidence="3" id="KW-1185">Reference proteome</keyword>
<dbReference type="AlphaFoldDB" id="A0A0V0QR00"/>
<organism evidence="2 3">
    <name type="scientific">Pseudocohnilembus persalinus</name>
    <name type="common">Ciliate</name>
    <dbReference type="NCBI Taxonomy" id="266149"/>
    <lineage>
        <taxon>Eukaryota</taxon>
        <taxon>Sar</taxon>
        <taxon>Alveolata</taxon>
        <taxon>Ciliophora</taxon>
        <taxon>Intramacronucleata</taxon>
        <taxon>Oligohymenophorea</taxon>
        <taxon>Scuticociliatia</taxon>
        <taxon>Philasterida</taxon>
        <taxon>Pseudocohnilembidae</taxon>
        <taxon>Pseudocohnilembus</taxon>
    </lineage>
</organism>
<sequence>MHCMSEYEQSEEFCNGVLESLESAKENFTKKSINKKPIAWELSTFNNQELNNINASDIYNDLEDIEKVNFQLLAQLITEKKMSVQEALVLLVRESALALNENSNQQHQYQNMQGLQCNSLYNQQFSNISGNNSFMSKCSFDILEQFKEIGPEESEELNNNLQNNQGGITINQINQFQDEDNINKQLTPNQNELIINQNNSNSNSANNLVEFKKTKNNSNQGNKSRSLTPNRMSLEQIFKRLVFKYNNKNPVQEQDNQLKDKLTEKQLKRYEENVNQKVRKAKNQNEKAKEIAFIEMLENQNKRLTLNEKIQETKMRKKIILEQISNKKKMEREQKEEQAEKKRLEQHKMKELKAKIKLNKYEQADNRRAQYLNKEIKKQSDQQLRIKQIMEKIKTKSKYRTFFQQYF</sequence>
<evidence type="ECO:0000313" key="3">
    <source>
        <dbReference type="Proteomes" id="UP000054937"/>
    </source>
</evidence>